<dbReference type="GO" id="GO:0005737">
    <property type="term" value="C:cytoplasm"/>
    <property type="evidence" value="ECO:0007669"/>
    <property type="project" value="TreeGrafter"/>
</dbReference>
<dbReference type="GO" id="GO:0046872">
    <property type="term" value="F:metal ion binding"/>
    <property type="evidence" value="ECO:0007669"/>
    <property type="project" value="InterPro"/>
</dbReference>
<accession>A0AAP8MEP2</accession>
<keyword evidence="2" id="KW-0067">ATP-binding</keyword>
<dbReference type="PANTHER" id="PTHR21621">
    <property type="entry name" value="RIBOSOMAL PROTEIN S6 MODIFICATION PROTEIN"/>
    <property type="match status" value="1"/>
</dbReference>
<name>A0AAP8MEP2_9GAMM</name>
<dbReference type="Proteomes" id="UP000235162">
    <property type="component" value="Unassembled WGS sequence"/>
</dbReference>
<dbReference type="EMBL" id="PKUR01000002">
    <property type="protein sequence ID" value="PLW86405.1"/>
    <property type="molecule type" value="Genomic_DNA"/>
</dbReference>
<dbReference type="InterPro" id="IPR039523">
    <property type="entry name" value="RimK-rel_E_lig_ATP-grasp"/>
</dbReference>
<dbReference type="AlphaFoldDB" id="A0AAP8MEP2"/>
<dbReference type="RefSeq" id="WP_084199015.1">
    <property type="nucleotide sequence ID" value="NZ_BMYL01000002.1"/>
</dbReference>
<organism evidence="4 5">
    <name type="scientific">Halioglobus japonicus</name>
    <dbReference type="NCBI Taxonomy" id="930805"/>
    <lineage>
        <taxon>Bacteria</taxon>
        <taxon>Pseudomonadati</taxon>
        <taxon>Pseudomonadota</taxon>
        <taxon>Gammaproteobacteria</taxon>
        <taxon>Cellvibrionales</taxon>
        <taxon>Halieaceae</taxon>
        <taxon>Halioglobus</taxon>
    </lineage>
</organism>
<proteinExistence type="predicted"/>
<sequence>MKWFARPSRLRAAGMLGMNERNIGYIGEYNPRRNYPLVDNKLLTKQAAEQRGIPVPALYGVIRYQHEVNAVLDVLAGREEFVIKPAQGSGGKGILVVVGRRGDRFIKSSGREIDAADVCRHVSNILAGLHSLGGRNDCAMIEALIDFDPVLASYSHEGVPDIRVIAFKGVPVMAMMRCATHASDGKANLHQGAVGVGIDIGSGRSVRAVQNDILIDAHPDTGACFADLVIPHWERVLDLAASCVEMTGLGYLGADVVLDRECGPMLLELNARPGLAIQVANQTGLRNRLTLAAAIAARAKGHDERIALARAQFGEAG</sequence>
<evidence type="ECO:0000313" key="4">
    <source>
        <dbReference type="EMBL" id="PLW86405.1"/>
    </source>
</evidence>
<dbReference type="InterPro" id="IPR011761">
    <property type="entry name" value="ATP-grasp"/>
</dbReference>
<keyword evidence="5" id="KW-1185">Reference proteome</keyword>
<evidence type="ECO:0000256" key="2">
    <source>
        <dbReference type="PROSITE-ProRule" id="PRU00409"/>
    </source>
</evidence>
<dbReference type="GO" id="GO:0009432">
    <property type="term" value="P:SOS response"/>
    <property type="evidence" value="ECO:0007669"/>
    <property type="project" value="TreeGrafter"/>
</dbReference>
<feature type="domain" description="ATP-grasp" evidence="3">
    <location>
        <begin position="45"/>
        <end position="296"/>
    </location>
</feature>
<keyword evidence="4" id="KW-0436">Ligase</keyword>
<dbReference type="PANTHER" id="PTHR21621:SF0">
    <property type="entry name" value="BETA-CITRYLGLUTAMATE SYNTHASE B-RELATED"/>
    <property type="match status" value="1"/>
</dbReference>
<keyword evidence="2" id="KW-0547">Nucleotide-binding</keyword>
<dbReference type="PROSITE" id="PS50975">
    <property type="entry name" value="ATP_GRASP"/>
    <property type="match status" value="1"/>
</dbReference>
<dbReference type="KEGG" id="hja:BST95_09220"/>
<protein>
    <submittedName>
        <fullName evidence="4">Alpha-L-glutamate ligase-like protein</fullName>
    </submittedName>
</protein>
<dbReference type="GO" id="GO:0018169">
    <property type="term" value="F:ribosomal S6-glutamic acid ligase activity"/>
    <property type="evidence" value="ECO:0007669"/>
    <property type="project" value="TreeGrafter"/>
</dbReference>
<dbReference type="InterPro" id="IPR011758">
    <property type="entry name" value="RimK-rel_E_lig"/>
</dbReference>
<gene>
    <name evidence="4" type="ORF">C0029_08260</name>
</gene>
<dbReference type="NCBIfam" id="TIGR02291">
    <property type="entry name" value="rimK_rel_E_lig"/>
    <property type="match status" value="1"/>
</dbReference>
<evidence type="ECO:0000256" key="1">
    <source>
        <dbReference type="ARBA" id="ARBA00023211"/>
    </source>
</evidence>
<dbReference type="SUPFAM" id="SSF56059">
    <property type="entry name" value="Glutathione synthetase ATP-binding domain-like"/>
    <property type="match status" value="1"/>
</dbReference>
<comment type="caution">
    <text evidence="4">The sequence shown here is derived from an EMBL/GenBank/DDBJ whole genome shotgun (WGS) entry which is preliminary data.</text>
</comment>
<keyword evidence="1" id="KW-0464">Manganese</keyword>
<evidence type="ECO:0000259" key="3">
    <source>
        <dbReference type="PROSITE" id="PS50975"/>
    </source>
</evidence>
<dbReference type="GO" id="GO:0005524">
    <property type="term" value="F:ATP binding"/>
    <property type="evidence" value="ECO:0007669"/>
    <property type="project" value="UniProtKB-UniRule"/>
</dbReference>
<evidence type="ECO:0000313" key="5">
    <source>
        <dbReference type="Proteomes" id="UP000235162"/>
    </source>
</evidence>
<reference evidence="4 5" key="1">
    <citation type="submission" date="2018-01" db="EMBL/GenBank/DDBJ databases">
        <title>The draft genome sequence of Halioglobus japonicus S1-36.</title>
        <authorList>
            <person name="Du Z.-J."/>
            <person name="Shi M.-J."/>
        </authorList>
    </citation>
    <scope>NUCLEOTIDE SEQUENCE [LARGE SCALE GENOMIC DNA]</scope>
    <source>
        <strain evidence="4 5">S1-36</strain>
    </source>
</reference>
<dbReference type="Gene3D" id="3.30.470.20">
    <property type="entry name" value="ATP-grasp fold, B domain"/>
    <property type="match status" value="1"/>
</dbReference>
<dbReference type="Pfam" id="PF14397">
    <property type="entry name" value="ATPgrasp_ST"/>
    <property type="match status" value="1"/>
</dbReference>